<feature type="region of interest" description="Disordered" evidence="2">
    <location>
        <begin position="174"/>
        <end position="196"/>
    </location>
</feature>
<dbReference type="EMBL" id="VCQU01000003">
    <property type="protein sequence ID" value="NMN95196.1"/>
    <property type="molecule type" value="Genomic_DNA"/>
</dbReference>
<keyword evidence="3" id="KW-0732">Signal</keyword>
<evidence type="ECO:0000256" key="1">
    <source>
        <dbReference type="ARBA" id="ARBA00010652"/>
    </source>
</evidence>
<feature type="chain" id="PRO_5038919962" evidence="3">
    <location>
        <begin position="39"/>
        <end position="389"/>
    </location>
</feature>
<dbReference type="Pfam" id="PF00823">
    <property type="entry name" value="PPE"/>
    <property type="match status" value="1"/>
</dbReference>
<organism evidence="5 6">
    <name type="scientific">Antrihabitans stalactiti</name>
    <dbReference type="NCBI Taxonomy" id="2584121"/>
    <lineage>
        <taxon>Bacteria</taxon>
        <taxon>Bacillati</taxon>
        <taxon>Actinomycetota</taxon>
        <taxon>Actinomycetes</taxon>
        <taxon>Mycobacteriales</taxon>
        <taxon>Nocardiaceae</taxon>
        <taxon>Antrihabitans</taxon>
    </lineage>
</organism>
<feature type="signal peptide" evidence="3">
    <location>
        <begin position="1"/>
        <end position="38"/>
    </location>
</feature>
<dbReference type="Gene3D" id="1.20.1260.20">
    <property type="entry name" value="PPE superfamily"/>
    <property type="match status" value="1"/>
</dbReference>
<evidence type="ECO:0000259" key="4">
    <source>
        <dbReference type="Pfam" id="PF00823"/>
    </source>
</evidence>
<dbReference type="RefSeq" id="WP_169585956.1">
    <property type="nucleotide sequence ID" value="NZ_VCQU01000003.1"/>
</dbReference>
<evidence type="ECO:0000256" key="3">
    <source>
        <dbReference type="SAM" id="SignalP"/>
    </source>
</evidence>
<evidence type="ECO:0000313" key="6">
    <source>
        <dbReference type="Proteomes" id="UP000535543"/>
    </source>
</evidence>
<dbReference type="Proteomes" id="UP000535543">
    <property type="component" value="Unassembled WGS sequence"/>
</dbReference>
<dbReference type="InterPro" id="IPR038332">
    <property type="entry name" value="PPE_sf"/>
</dbReference>
<feature type="domain" description="PPE" evidence="4">
    <location>
        <begin position="9"/>
        <end position="166"/>
    </location>
</feature>
<feature type="compositionally biased region" description="Polar residues" evidence="2">
    <location>
        <begin position="186"/>
        <end position="196"/>
    </location>
</feature>
<dbReference type="InterPro" id="IPR000030">
    <property type="entry name" value="PPE_dom"/>
</dbReference>
<comment type="similarity">
    <text evidence="1">Belongs to the mycobacterial PPE family.</text>
</comment>
<reference evidence="5 6" key="1">
    <citation type="submission" date="2019-05" db="EMBL/GenBank/DDBJ databases">
        <authorList>
            <person name="Lee S.D."/>
        </authorList>
    </citation>
    <scope>NUCLEOTIDE SEQUENCE [LARGE SCALE GENOMIC DNA]</scope>
    <source>
        <strain evidence="5 6">YC2-7</strain>
    </source>
</reference>
<dbReference type="SUPFAM" id="SSF140459">
    <property type="entry name" value="PE/PPE dimer-like"/>
    <property type="match status" value="1"/>
</dbReference>
<accession>A0A848KBX9</accession>
<reference evidence="5 6" key="2">
    <citation type="submission" date="2020-06" db="EMBL/GenBank/DDBJ databases">
        <title>Antribacter stalactiti gen. nov., sp. nov., a new member of the family Nacardiaceae isolated from a cave.</title>
        <authorList>
            <person name="Kim I.S."/>
        </authorList>
    </citation>
    <scope>NUCLEOTIDE SEQUENCE [LARGE SCALE GENOMIC DNA]</scope>
    <source>
        <strain evidence="5 6">YC2-7</strain>
    </source>
</reference>
<dbReference type="AlphaFoldDB" id="A0A848KBX9"/>
<name>A0A848KBX9_9NOCA</name>
<keyword evidence="6" id="KW-1185">Reference proteome</keyword>
<gene>
    <name evidence="5" type="ORF">FGL95_09145</name>
</gene>
<sequence>MLGITGVFWLPRTATVNSTTLWAGAGPVPLSTATPAWAAMSAAYADASFTVTRVLAELAVGWQGVTSVGAKARLAGFKIWADQATAAAAALSAKTGANSIAATTARAVMPSLPEIVAVQTAKVAAYSTGGVLNGTAEAAEAADRAMDIRAALVMEAYEAATTTVVVTPTEFVPPPPIANGVGGGTSETDQTGAQGKSTFMNPVQAAAAAAASFVQNPGVQNAALQAGQVASSAASSVASVASNVGTAAVHAATSHSAAPLATAPLSALPATGFRDASSSSAVRSVSSANIARPANISLPEGWRNSPAPVGGAPVASNSAAVAQSTLGPLDSSAATRAAGAGPMVGHRAGGAESDEENHETPDYLKNFEHFADGRTVTPSVIGADAGRTR</sequence>
<protein>
    <submittedName>
        <fullName evidence="5">PPE domain-containing protein</fullName>
    </submittedName>
</protein>
<proteinExistence type="inferred from homology"/>
<comment type="caution">
    <text evidence="5">The sequence shown here is derived from an EMBL/GenBank/DDBJ whole genome shotgun (WGS) entry which is preliminary data.</text>
</comment>
<evidence type="ECO:0000256" key="2">
    <source>
        <dbReference type="SAM" id="MobiDB-lite"/>
    </source>
</evidence>
<evidence type="ECO:0000313" key="5">
    <source>
        <dbReference type="EMBL" id="NMN95196.1"/>
    </source>
</evidence>
<feature type="region of interest" description="Disordered" evidence="2">
    <location>
        <begin position="332"/>
        <end position="359"/>
    </location>
</feature>